<accession>A0ABW1RGI6</accession>
<dbReference type="InterPro" id="IPR024515">
    <property type="entry name" value="DUF3397"/>
</dbReference>
<dbReference type="RefSeq" id="WP_125552086.1">
    <property type="nucleotide sequence ID" value="NZ_JBHSSL010000117.1"/>
</dbReference>
<proteinExistence type="predicted"/>
<feature type="transmembrane region" description="Helical" evidence="1">
    <location>
        <begin position="57"/>
        <end position="76"/>
    </location>
</feature>
<keyword evidence="1" id="KW-0812">Transmembrane</keyword>
<dbReference type="EMBL" id="JBHSSL010000117">
    <property type="protein sequence ID" value="MFC6171766.1"/>
    <property type="molecule type" value="Genomic_DNA"/>
</dbReference>
<organism evidence="2 3">
    <name type="scientific">Loigolactobacillus jiayinensis</name>
    <dbReference type="NCBI Taxonomy" id="2486016"/>
    <lineage>
        <taxon>Bacteria</taxon>
        <taxon>Bacillati</taxon>
        <taxon>Bacillota</taxon>
        <taxon>Bacilli</taxon>
        <taxon>Lactobacillales</taxon>
        <taxon>Lactobacillaceae</taxon>
        <taxon>Loigolactobacillus</taxon>
    </lineage>
</organism>
<keyword evidence="3" id="KW-1185">Reference proteome</keyword>
<reference evidence="3" key="1">
    <citation type="journal article" date="2019" name="Int. J. Syst. Evol. Microbiol.">
        <title>The Global Catalogue of Microorganisms (GCM) 10K type strain sequencing project: providing services to taxonomists for standard genome sequencing and annotation.</title>
        <authorList>
            <consortium name="The Broad Institute Genomics Platform"/>
            <consortium name="The Broad Institute Genome Sequencing Center for Infectious Disease"/>
            <person name="Wu L."/>
            <person name="Ma J."/>
        </authorList>
    </citation>
    <scope>NUCLEOTIDE SEQUENCE [LARGE SCALE GENOMIC DNA]</scope>
    <source>
        <strain evidence="3">CCM 8904</strain>
    </source>
</reference>
<evidence type="ECO:0000256" key="1">
    <source>
        <dbReference type="SAM" id="Phobius"/>
    </source>
</evidence>
<evidence type="ECO:0000313" key="3">
    <source>
        <dbReference type="Proteomes" id="UP001596289"/>
    </source>
</evidence>
<dbReference type="Pfam" id="PF11877">
    <property type="entry name" value="DUF3397"/>
    <property type="match status" value="1"/>
</dbReference>
<feature type="transmembrane region" description="Helical" evidence="1">
    <location>
        <begin position="88"/>
        <end position="107"/>
    </location>
</feature>
<dbReference type="Proteomes" id="UP001596289">
    <property type="component" value="Unassembled WGS sequence"/>
</dbReference>
<name>A0ABW1RGI6_9LACO</name>
<gene>
    <name evidence="2" type="ORF">ACFQGP_14485</name>
</gene>
<evidence type="ECO:0000313" key="2">
    <source>
        <dbReference type="EMBL" id="MFC6171766.1"/>
    </source>
</evidence>
<protein>
    <submittedName>
        <fullName evidence="2">DUF3397 family protein</fullName>
    </submittedName>
</protein>
<keyword evidence="1" id="KW-1133">Transmembrane helix</keyword>
<sequence>MLILGISIPLLGLLIGVILQHTHFKWRATPIDWFTLSCLLASDVLIWVRYRYQATSLLIMLMVIVAIFVVIGLAWHRGEILYRVFFKLWWRLLFLPSLIAYFVLVALQWV</sequence>
<keyword evidence="1" id="KW-0472">Membrane</keyword>
<comment type="caution">
    <text evidence="2">The sequence shown here is derived from an EMBL/GenBank/DDBJ whole genome shotgun (WGS) entry which is preliminary data.</text>
</comment>